<evidence type="ECO:0000259" key="1">
    <source>
        <dbReference type="Pfam" id="PF02350"/>
    </source>
</evidence>
<evidence type="ECO:0000313" key="3">
    <source>
        <dbReference type="Proteomes" id="UP000228809"/>
    </source>
</evidence>
<proteinExistence type="predicted"/>
<comment type="caution">
    <text evidence="2">The sequence shown here is derived from an EMBL/GenBank/DDBJ whole genome shotgun (WGS) entry which is preliminary data.</text>
</comment>
<dbReference type="AlphaFoldDB" id="A0A2M6WE08"/>
<organism evidence="2 3">
    <name type="scientific">Candidatus Kaiserbacteria bacterium CG10_big_fil_rev_8_21_14_0_10_49_17</name>
    <dbReference type="NCBI Taxonomy" id="1974609"/>
    <lineage>
        <taxon>Bacteria</taxon>
        <taxon>Candidatus Kaiseribacteriota</taxon>
    </lineage>
</organism>
<dbReference type="InterPro" id="IPR003331">
    <property type="entry name" value="UDP_GlcNAc_Epimerase_2_dom"/>
</dbReference>
<dbReference type="InterPro" id="IPR020004">
    <property type="entry name" value="UDP-GlcNAc_Epase"/>
</dbReference>
<dbReference type="Proteomes" id="UP000228809">
    <property type="component" value="Unassembled WGS sequence"/>
</dbReference>
<name>A0A2M6WE08_9BACT</name>
<dbReference type="Gene3D" id="3.40.50.2000">
    <property type="entry name" value="Glycogen Phosphorylase B"/>
    <property type="match status" value="2"/>
</dbReference>
<gene>
    <name evidence="2" type="primary">neuC</name>
    <name evidence="2" type="ORF">COU17_02800</name>
</gene>
<reference evidence="3" key="1">
    <citation type="submission" date="2017-09" db="EMBL/GenBank/DDBJ databases">
        <title>Depth-based differentiation of microbial function through sediment-hosted aquifers and enrichment of novel symbionts in the deep terrestrial subsurface.</title>
        <authorList>
            <person name="Probst A.J."/>
            <person name="Ladd B."/>
            <person name="Jarett J.K."/>
            <person name="Geller-Mcgrath D.E."/>
            <person name="Sieber C.M.K."/>
            <person name="Emerson J.B."/>
            <person name="Anantharaman K."/>
            <person name="Thomas B.C."/>
            <person name="Malmstrom R."/>
            <person name="Stieglmeier M."/>
            <person name="Klingl A."/>
            <person name="Woyke T."/>
            <person name="Ryan C.M."/>
            <person name="Banfield J.F."/>
        </authorList>
    </citation>
    <scope>NUCLEOTIDE SEQUENCE [LARGE SCALE GENOMIC DNA]</scope>
</reference>
<dbReference type="PANTHER" id="PTHR43174:SF3">
    <property type="entry name" value="UDP-N-ACETYLGLUCOSAMINE 2-EPIMERASE"/>
    <property type="match status" value="1"/>
</dbReference>
<dbReference type="PANTHER" id="PTHR43174">
    <property type="entry name" value="UDP-N-ACETYLGLUCOSAMINE 2-EPIMERASE"/>
    <property type="match status" value="1"/>
</dbReference>
<sequence length="406" mass="45383">MGISWWSWRASQLAVTPKKRKMGAQNKKKRTIAVFTGKRGGFGALISTLEAIEADPMLSFKLLVTDMHLSTRFGKTETEVKKWFSVAHRISLGEYDDTPVKRAEALGRCYQKMVKVLSDIKPDILLVLGDRGEVLAAAYAATELNIPVAHILGGDVAGNLDGNRIHAITKLSHIHFPSNRDAYKRILKLGEEEWRVHNVGSSYLDLVREGRHTPNSEARARYGLSKDEPYAMLIQHPVTLQEKESFNEMKAILQALKKDGIRTIVSYPCSDPGYTGVIRAIEMYAKEPQFIVHKNIEAVDFWGLMAGATFFIGNSSSGLMETPYFSLPAVNVGSRQEGRVRDKNVIDAKATLNDITRAIKRAKKPSTRKTFKNKYLFGRALAGPHIARVLKEVPLGYALLRKKVTF</sequence>
<dbReference type="NCBIfam" id="TIGR03568">
    <property type="entry name" value="NeuC_NnaA"/>
    <property type="match status" value="1"/>
</dbReference>
<protein>
    <submittedName>
        <fullName evidence="2">UDP-N-acetylglucosamine 2-epimerase (Hydrolyzing)</fullName>
    </submittedName>
</protein>
<evidence type="ECO:0000313" key="2">
    <source>
        <dbReference type="EMBL" id="PIT91003.1"/>
    </source>
</evidence>
<dbReference type="Pfam" id="PF02350">
    <property type="entry name" value="Epimerase_2"/>
    <property type="match status" value="1"/>
</dbReference>
<feature type="domain" description="UDP-N-acetylglucosamine 2-epimerase" evidence="1">
    <location>
        <begin position="51"/>
        <end position="391"/>
    </location>
</feature>
<dbReference type="EMBL" id="PFBJ01000015">
    <property type="protein sequence ID" value="PIT91003.1"/>
    <property type="molecule type" value="Genomic_DNA"/>
</dbReference>
<dbReference type="GO" id="GO:0004553">
    <property type="term" value="F:hydrolase activity, hydrolyzing O-glycosyl compounds"/>
    <property type="evidence" value="ECO:0007669"/>
    <property type="project" value="InterPro"/>
</dbReference>
<accession>A0A2M6WE08</accession>
<dbReference type="SUPFAM" id="SSF53756">
    <property type="entry name" value="UDP-Glycosyltransferase/glycogen phosphorylase"/>
    <property type="match status" value="1"/>
</dbReference>
<dbReference type="GO" id="GO:0006047">
    <property type="term" value="P:UDP-N-acetylglucosamine metabolic process"/>
    <property type="evidence" value="ECO:0007669"/>
    <property type="project" value="InterPro"/>
</dbReference>
<dbReference type="InterPro" id="IPR029767">
    <property type="entry name" value="WecB-like"/>
</dbReference>